<dbReference type="KEGG" id="teq:TEQUI_0349"/>
<dbReference type="Gene3D" id="3.60.110.10">
    <property type="entry name" value="Carbon-nitrogen hydrolase"/>
    <property type="match status" value="1"/>
</dbReference>
<reference evidence="2 3" key="1">
    <citation type="journal article" date="2011" name="J. Bacteriol.">
        <title>Genome sequence of Taylorella equigenitalis MCE9, the causative agent of contagious equine metritis.</title>
        <authorList>
            <person name="Hebert L."/>
            <person name="Moumen B."/>
            <person name="Duquesne F."/>
            <person name="Breuil M.F."/>
            <person name="Laugier C."/>
            <person name="Batto J.M."/>
            <person name="Renault P."/>
            <person name="Petry S."/>
        </authorList>
    </citation>
    <scope>NUCLEOTIDE SEQUENCE [LARGE SCALE GENOMIC DNA]</scope>
    <source>
        <strain evidence="2 3">MCE9</strain>
    </source>
</reference>
<sequence>MSVLKVAVGQFPATNDIDLNIKKIKCLYESAAQQNAELIVLPEASMCSFASELEVLKKLAKEETPRFIEEIKAFSKEFNMYTIVGVLSNSSIEDDSRIENHLLVIDPNGLQIVDYSKIHVYDAFSFKESDKVRPATLQEDSSHFGIFNIKEFKIGLINCYDLRFPELARALIELGANVLSVSANWVTGAFKETHWEILLRARAIENTSYVLASGQTRPKGVGLSMIIDPLGFIINGCGDEEGVIVSEINSDRLNKVRQLVPCLANRRLT</sequence>
<gene>
    <name evidence="2" type="ordered locus">TEQUI_0349</name>
</gene>
<protein>
    <submittedName>
        <fullName evidence="2">Putative hydrolase</fullName>
    </submittedName>
</protein>
<dbReference type="AlphaFoldDB" id="A0A654KHG4"/>
<dbReference type="Proteomes" id="UP000007472">
    <property type="component" value="Chromosome"/>
</dbReference>
<evidence type="ECO:0000313" key="2">
    <source>
        <dbReference type="EMBL" id="ADU91296.1"/>
    </source>
</evidence>
<keyword evidence="2" id="KW-0378">Hydrolase</keyword>
<accession>A0A654KHG4</accession>
<organism evidence="2 3">
    <name type="scientific">Taylorella equigenitalis (strain MCE9)</name>
    <dbReference type="NCBI Taxonomy" id="937774"/>
    <lineage>
        <taxon>Bacteria</taxon>
        <taxon>Pseudomonadati</taxon>
        <taxon>Pseudomonadota</taxon>
        <taxon>Betaproteobacteria</taxon>
        <taxon>Burkholderiales</taxon>
        <taxon>Alcaligenaceae</taxon>
        <taxon>Taylorella</taxon>
    </lineage>
</organism>
<dbReference type="SUPFAM" id="SSF56317">
    <property type="entry name" value="Carbon-nitrogen hydrolase"/>
    <property type="match status" value="1"/>
</dbReference>
<dbReference type="PROSITE" id="PS50263">
    <property type="entry name" value="CN_HYDROLASE"/>
    <property type="match status" value="1"/>
</dbReference>
<dbReference type="Pfam" id="PF00795">
    <property type="entry name" value="CN_hydrolase"/>
    <property type="match status" value="1"/>
</dbReference>
<name>A0A654KHG4_TAYEM</name>
<dbReference type="InterPro" id="IPR003010">
    <property type="entry name" value="C-N_Hydrolase"/>
</dbReference>
<dbReference type="PANTHER" id="PTHR23088">
    <property type="entry name" value="NITRILASE-RELATED"/>
    <property type="match status" value="1"/>
</dbReference>
<evidence type="ECO:0000259" key="1">
    <source>
        <dbReference type="PROSITE" id="PS50263"/>
    </source>
</evidence>
<dbReference type="InterPro" id="IPR036526">
    <property type="entry name" value="C-N_Hydrolase_sf"/>
</dbReference>
<dbReference type="PANTHER" id="PTHR23088:SF27">
    <property type="entry name" value="DEAMINATED GLUTATHIONE AMIDASE"/>
    <property type="match status" value="1"/>
</dbReference>
<proteinExistence type="predicted"/>
<dbReference type="GO" id="GO:0016787">
    <property type="term" value="F:hydrolase activity"/>
    <property type="evidence" value="ECO:0007669"/>
    <property type="project" value="UniProtKB-KW"/>
</dbReference>
<dbReference type="EMBL" id="CP002456">
    <property type="protein sequence ID" value="ADU91296.1"/>
    <property type="molecule type" value="Genomic_DNA"/>
</dbReference>
<evidence type="ECO:0000313" key="3">
    <source>
        <dbReference type="Proteomes" id="UP000007472"/>
    </source>
</evidence>
<feature type="domain" description="CN hydrolase" evidence="1">
    <location>
        <begin position="4"/>
        <end position="250"/>
    </location>
</feature>
<dbReference type="CDD" id="cd07581">
    <property type="entry name" value="nitrilase_3"/>
    <property type="match status" value="1"/>
</dbReference>